<keyword evidence="2" id="KW-1185">Reference proteome</keyword>
<accession>A0A4Q7VBM3</accession>
<reference evidence="1 2" key="1">
    <citation type="submission" date="2019-02" db="EMBL/GenBank/DDBJ databases">
        <title>Genomic Encyclopedia of Type Strains, Phase IV (KMG-IV): sequencing the most valuable type-strain genomes for metagenomic binning, comparative biology and taxonomic classification.</title>
        <authorList>
            <person name="Goeker M."/>
        </authorList>
    </citation>
    <scope>NUCLEOTIDE SEQUENCE [LARGE SCALE GENOMIC DNA]</scope>
    <source>
        <strain evidence="1 2">DSM 23814</strain>
    </source>
</reference>
<gene>
    <name evidence="1" type="ORF">EV681_2654</name>
</gene>
<organism evidence="1 2">
    <name type="scientific">Advenella incenata</name>
    <dbReference type="NCBI Taxonomy" id="267800"/>
    <lineage>
        <taxon>Bacteria</taxon>
        <taxon>Pseudomonadati</taxon>
        <taxon>Pseudomonadota</taxon>
        <taxon>Betaproteobacteria</taxon>
        <taxon>Burkholderiales</taxon>
        <taxon>Alcaligenaceae</taxon>
    </lineage>
</organism>
<dbReference type="Proteomes" id="UP000293398">
    <property type="component" value="Unassembled WGS sequence"/>
</dbReference>
<comment type="caution">
    <text evidence="1">The sequence shown here is derived from an EMBL/GenBank/DDBJ whole genome shotgun (WGS) entry which is preliminary data.</text>
</comment>
<name>A0A4Q7VBM3_9BURK</name>
<dbReference type="SUPFAM" id="SSF52266">
    <property type="entry name" value="SGNH hydrolase"/>
    <property type="match status" value="1"/>
</dbReference>
<protein>
    <recommendedName>
        <fullName evidence="3">SGNH hydrolase-type esterase domain-containing protein</fullName>
    </recommendedName>
</protein>
<proteinExistence type="predicted"/>
<dbReference type="RefSeq" id="WP_130304216.1">
    <property type="nucleotide sequence ID" value="NZ_SHKO01000002.1"/>
</dbReference>
<dbReference type="EMBL" id="SHKO01000002">
    <property type="protein sequence ID" value="RZT94236.1"/>
    <property type="molecule type" value="Genomic_DNA"/>
</dbReference>
<sequence>MDDKKKSHEESQLRRLCIWGSSSAYLVGPFIEAIAKSHQYKYIGGGQNGEWGNHTIARLGARPFNIRIPAKIIPADAQESIMVKVTNSFPRAAMRKFSGELNGVHGMLTSSPTSFTFTRSKSGTDTLSASEYNFIPDIEPISESDIVLLWIGKNDLNAKNPVINNQDIIVKLAVTASEWLSTATARVAVLGHFANFEAYKTSPELFAKIEHINTEYARVFGKQYFDVPSYLYSPEVWFDTEISPTPADLSNQSHRCLPVSLARDHGAHLNDKANIALACFLEKKMKNLGWI</sequence>
<evidence type="ECO:0008006" key="3">
    <source>
        <dbReference type="Google" id="ProtNLM"/>
    </source>
</evidence>
<evidence type="ECO:0000313" key="1">
    <source>
        <dbReference type="EMBL" id="RZT94236.1"/>
    </source>
</evidence>
<evidence type="ECO:0000313" key="2">
    <source>
        <dbReference type="Proteomes" id="UP000293398"/>
    </source>
</evidence>
<dbReference type="AlphaFoldDB" id="A0A4Q7VBM3"/>